<dbReference type="AlphaFoldDB" id="A0A0F9MZT5"/>
<organism evidence="1">
    <name type="scientific">marine sediment metagenome</name>
    <dbReference type="NCBI Taxonomy" id="412755"/>
    <lineage>
        <taxon>unclassified sequences</taxon>
        <taxon>metagenomes</taxon>
        <taxon>ecological metagenomes</taxon>
    </lineage>
</organism>
<reference evidence="1" key="1">
    <citation type="journal article" date="2015" name="Nature">
        <title>Complex archaea that bridge the gap between prokaryotes and eukaryotes.</title>
        <authorList>
            <person name="Spang A."/>
            <person name="Saw J.H."/>
            <person name="Jorgensen S.L."/>
            <person name="Zaremba-Niedzwiedzka K."/>
            <person name="Martijn J."/>
            <person name="Lind A.E."/>
            <person name="van Eijk R."/>
            <person name="Schleper C."/>
            <person name="Guy L."/>
            <person name="Ettema T.J."/>
        </authorList>
    </citation>
    <scope>NUCLEOTIDE SEQUENCE</scope>
</reference>
<comment type="caution">
    <text evidence="1">The sequence shown here is derived from an EMBL/GenBank/DDBJ whole genome shotgun (WGS) entry which is preliminary data.</text>
</comment>
<evidence type="ECO:0000313" key="1">
    <source>
        <dbReference type="EMBL" id="KKM82130.1"/>
    </source>
</evidence>
<name>A0A0F9MZT5_9ZZZZ</name>
<dbReference type="EMBL" id="LAZR01007911">
    <property type="protein sequence ID" value="KKM82130.1"/>
    <property type="molecule type" value="Genomic_DNA"/>
</dbReference>
<protein>
    <submittedName>
        <fullName evidence="1">Uncharacterized protein</fullName>
    </submittedName>
</protein>
<proteinExistence type="predicted"/>
<gene>
    <name evidence="1" type="ORF">LCGC14_1322790</name>
</gene>
<sequence length="162" mass="19343">MKAHNKEYRKKNKERIREVNKRYREKLGEVFKERAREYARGWRKRHPEKSRQVVLNYALKNKVKVRERRQASARKLKIEVLTHYAGDILGCVTCGESRLACLSIDHIAGGGYQERKNANKNGTRLYQWLKSEGYPEGYQTLCMNCQFIKREDQKEFRYAKNQ</sequence>
<accession>A0A0F9MZT5</accession>